<comment type="caution">
    <text evidence="1">The sequence shown here is derived from an EMBL/GenBank/DDBJ whole genome shotgun (WGS) entry which is preliminary data.</text>
</comment>
<dbReference type="OrthoDB" id="8401891at2"/>
<gene>
    <name evidence="1" type="ORF">FP026_25065</name>
</gene>
<evidence type="ECO:0000313" key="2">
    <source>
        <dbReference type="Proteomes" id="UP000323608"/>
    </source>
</evidence>
<proteinExistence type="predicted"/>
<reference evidence="1 2" key="1">
    <citation type="submission" date="2019-07" db="EMBL/GenBank/DDBJ databases">
        <title>The Draft Genome Sequence of Rhizobium tropici SARCC-755 Associated with Superior Nodulation on Pigeonpea (Cajanus cajan (L.) Millsp.).</title>
        <authorList>
            <person name="Bopape F.L."/>
            <person name="Hassen A.I."/>
            <person name="Swanevelder Z.H."/>
            <person name="Gwata E.T."/>
        </authorList>
    </citation>
    <scope>NUCLEOTIDE SEQUENCE [LARGE SCALE GENOMIC DNA]</scope>
    <source>
        <strain evidence="1 2">SARCC-755</strain>
    </source>
</reference>
<sequence length="104" mass="11308">MTDAFTKSRLPKFLGGRDAEAILGSQSMINPPRISHHHSNRLRECQRSVVTDLNALIDAATAIGWDRQEVIAGLADLLDTEPSDADSLLRAMAGYVGQPTRHVA</sequence>
<protein>
    <submittedName>
        <fullName evidence="1">Uncharacterized protein</fullName>
    </submittedName>
</protein>
<dbReference type="EMBL" id="VNIP01000013">
    <property type="protein sequence ID" value="KAA1177175.1"/>
    <property type="molecule type" value="Genomic_DNA"/>
</dbReference>
<accession>A0A5B0VSS3</accession>
<dbReference type="RefSeq" id="WP_149637296.1">
    <property type="nucleotide sequence ID" value="NZ_VNIP01000013.1"/>
</dbReference>
<organism evidence="1 2">
    <name type="scientific">Rhizobium tropici</name>
    <dbReference type="NCBI Taxonomy" id="398"/>
    <lineage>
        <taxon>Bacteria</taxon>
        <taxon>Pseudomonadati</taxon>
        <taxon>Pseudomonadota</taxon>
        <taxon>Alphaproteobacteria</taxon>
        <taxon>Hyphomicrobiales</taxon>
        <taxon>Rhizobiaceae</taxon>
        <taxon>Rhizobium/Agrobacterium group</taxon>
        <taxon>Rhizobium</taxon>
    </lineage>
</organism>
<name>A0A5B0VSS3_RHITR</name>
<dbReference type="Proteomes" id="UP000323608">
    <property type="component" value="Unassembled WGS sequence"/>
</dbReference>
<evidence type="ECO:0000313" key="1">
    <source>
        <dbReference type="EMBL" id="KAA1177175.1"/>
    </source>
</evidence>
<dbReference type="AlphaFoldDB" id="A0A5B0VSS3"/>